<dbReference type="GO" id="GO:0004565">
    <property type="term" value="F:beta-galactosidase activity"/>
    <property type="evidence" value="ECO:0007669"/>
    <property type="project" value="InterPro"/>
</dbReference>
<dbReference type="InterPro" id="IPR029062">
    <property type="entry name" value="Class_I_gatase-like"/>
</dbReference>
<feature type="domain" description="Beta-galactosidase trimerisation" evidence="1">
    <location>
        <begin position="363"/>
        <end position="546"/>
    </location>
</feature>
<dbReference type="PANTHER" id="PTHR36447">
    <property type="entry name" value="BETA-GALACTOSIDASE GANA"/>
    <property type="match status" value="1"/>
</dbReference>
<reference evidence="2 3" key="1">
    <citation type="submission" date="2018-08" db="EMBL/GenBank/DDBJ databases">
        <title>Mucilaginibacter terrae sp. nov., isolated from manganese diggings.</title>
        <authorList>
            <person name="Huang Y."/>
            <person name="Zhou Z."/>
        </authorList>
    </citation>
    <scope>NUCLEOTIDE SEQUENCE [LARGE SCALE GENOMIC DNA]</scope>
    <source>
        <strain evidence="2 3">ZH6</strain>
    </source>
</reference>
<keyword evidence="3" id="KW-1185">Reference proteome</keyword>
<evidence type="ECO:0000313" key="3">
    <source>
        <dbReference type="Proteomes" id="UP000260823"/>
    </source>
</evidence>
<dbReference type="Pfam" id="PF08532">
    <property type="entry name" value="Glyco_hydro_42M"/>
    <property type="match status" value="1"/>
</dbReference>
<dbReference type="InterPro" id="IPR013738">
    <property type="entry name" value="Beta_galactosidase_Trimer"/>
</dbReference>
<dbReference type="CDD" id="cd03143">
    <property type="entry name" value="A4_beta-galactosidase_middle_domain"/>
    <property type="match status" value="1"/>
</dbReference>
<evidence type="ECO:0000259" key="1">
    <source>
        <dbReference type="Pfam" id="PF08532"/>
    </source>
</evidence>
<name>A0A3E2NNX1_9SPHI</name>
<dbReference type="Gene3D" id="3.40.50.880">
    <property type="match status" value="1"/>
</dbReference>
<dbReference type="InterPro" id="IPR003476">
    <property type="entry name" value="Glyco_hydro_42"/>
</dbReference>
<dbReference type="OrthoDB" id="9800974at2"/>
<dbReference type="PANTHER" id="PTHR36447:SF2">
    <property type="entry name" value="BETA-GALACTOSIDASE YESZ"/>
    <property type="match status" value="1"/>
</dbReference>
<organism evidence="2 3">
    <name type="scientific">Mucilaginibacter terrenus</name>
    <dbReference type="NCBI Taxonomy" id="2482727"/>
    <lineage>
        <taxon>Bacteria</taxon>
        <taxon>Pseudomonadati</taxon>
        <taxon>Bacteroidota</taxon>
        <taxon>Sphingobacteriia</taxon>
        <taxon>Sphingobacteriales</taxon>
        <taxon>Sphingobacteriaceae</taxon>
        <taxon>Mucilaginibacter</taxon>
    </lineage>
</organism>
<protein>
    <recommendedName>
        <fullName evidence="1">Beta-galactosidase trimerisation domain-containing protein</fullName>
    </recommendedName>
</protein>
<dbReference type="Proteomes" id="UP000260823">
    <property type="component" value="Unassembled WGS sequence"/>
</dbReference>
<dbReference type="SUPFAM" id="SSF52317">
    <property type="entry name" value="Class I glutamine amidotransferase-like"/>
    <property type="match status" value="1"/>
</dbReference>
<dbReference type="InterPro" id="IPR017853">
    <property type="entry name" value="GH"/>
</dbReference>
<proteinExistence type="predicted"/>
<accession>A0A3E2NNX1</accession>
<dbReference type="AlphaFoldDB" id="A0A3E2NNX1"/>
<dbReference type="EMBL" id="QWDE01000002">
    <property type="protein sequence ID" value="RFZ82687.1"/>
    <property type="molecule type" value="Genomic_DNA"/>
</dbReference>
<evidence type="ECO:0000313" key="2">
    <source>
        <dbReference type="EMBL" id="RFZ82687.1"/>
    </source>
</evidence>
<dbReference type="RefSeq" id="WP_117383090.1">
    <property type="nucleotide sequence ID" value="NZ_QWDE01000002.1"/>
</dbReference>
<gene>
    <name evidence="2" type="ORF">DYU05_10930</name>
</gene>
<sequence>MQNTSKQQATPIMFGAEIFIEPGQTFEEIDLWFKCLKEAGMTVTRIRLFESYMHRPDGTWNYTLFDAAYTAAERYGIKVYGNLFPSTSFTDLGGLKFPKDADHLQSIARYIENVVTHFKDFSSCYGWVPVNEPGVGHFPKEQFATDKYAEWKQAQAAIGYNSGGYDRFNFADERFHLYYNTWFLQWLTDEIHRYDPGSVIHVNNHAIFKNVAEYDFPAWRSFLTSLGGSAHASWHFEYFTRQQYALAVAANCEIIRSGAGDIPWFMTELQGGNNTYSGFLAMCPTAEEIAQWLWLAVATESKGAIFWCLNPRSSGIEAGEWAMLNYHNEPSNRLEAAKSVIDVVNQDSQFFNNAREIESGINVIYTRESLWIEKTLQMGGKSYEGRDEGGVMKSALAYFEALSEAGLQVNFKEIREFDFDLEDYSNKSIILAHQISIPSKYWPLLQRFVEKGGTLVADGLTGYYDENAVGTMRLDFPLRTLLGADVLEYKAIDKQGEIKVNGITLPTYMWTGELKATTGTLIASEREKPTAVKNQLGRGTTWWIPSLVGLASRISGDYHSLTQFLDNALQLRSLPSVPVMFEEPQPGMLMKSLSYQQDTVTVIINNSAERREFNLVIKNPSKQANVLYANKGGKIGDTHISIDAGESMVIRWE</sequence>
<dbReference type="GO" id="GO:0005975">
    <property type="term" value="P:carbohydrate metabolic process"/>
    <property type="evidence" value="ECO:0007669"/>
    <property type="project" value="InterPro"/>
</dbReference>
<dbReference type="SUPFAM" id="SSF51445">
    <property type="entry name" value="(Trans)glycosidases"/>
    <property type="match status" value="1"/>
</dbReference>
<comment type="caution">
    <text evidence="2">The sequence shown here is derived from an EMBL/GenBank/DDBJ whole genome shotgun (WGS) entry which is preliminary data.</text>
</comment>
<dbReference type="Gene3D" id="3.20.20.80">
    <property type="entry name" value="Glycosidases"/>
    <property type="match status" value="1"/>
</dbReference>